<dbReference type="PROSITE" id="PS00372">
    <property type="entry name" value="PTS_EIIA_TYPE_2_HIS"/>
    <property type="match status" value="1"/>
</dbReference>
<evidence type="ECO:0000313" key="13">
    <source>
        <dbReference type="EMBL" id="AZK47611.1"/>
    </source>
</evidence>
<evidence type="ECO:0000256" key="6">
    <source>
        <dbReference type="ARBA" id="ARBA00022679"/>
    </source>
</evidence>
<dbReference type="PANTHER" id="PTHR30181:SF2">
    <property type="entry name" value="PTS SYSTEM MANNITOL-SPECIFIC EIICBA COMPONENT"/>
    <property type="match status" value="1"/>
</dbReference>
<dbReference type="KEGG" id="plen:EIM92_16850"/>
<sequence>MAILSKDKVRLNVKVQDKYEAIRMVGQMLVDAGHAPAEYIEKMIEREDSLSTYLGGGLAMPHGTNEAKSMIKSTGMAILTAPEGIDFGGDEPAQLVIGLAAIRDDHMEILTNVAVLVSDDDEMKRIVNATSEDELIAIFEQGMSE</sequence>
<keyword evidence="3" id="KW-0813">Transport</keyword>
<dbReference type="CDD" id="cd00211">
    <property type="entry name" value="PTS_IIA_fru"/>
    <property type="match status" value="1"/>
</dbReference>
<evidence type="ECO:0000256" key="3">
    <source>
        <dbReference type="ARBA" id="ARBA00022448"/>
    </source>
</evidence>
<name>A0A3S8RX10_9BACL</name>
<evidence type="ECO:0000256" key="2">
    <source>
        <dbReference type="ARBA" id="ARBA00014783"/>
    </source>
</evidence>
<reference evidence="13 14" key="1">
    <citation type="submission" date="2018-11" db="EMBL/GenBank/DDBJ databases">
        <title>Genome sequencing of Paenibacillus lentus DSM25539(T).</title>
        <authorList>
            <person name="Kook J.-K."/>
            <person name="Park S.-N."/>
            <person name="Lim Y.K."/>
        </authorList>
    </citation>
    <scope>NUCLEOTIDE SEQUENCE [LARGE SCALE GENOMIC DNA]</scope>
    <source>
        <strain evidence="13 14">DSM 25539</strain>
    </source>
</reference>
<protein>
    <recommendedName>
        <fullName evidence="2">Mannitol-specific phosphotransferase enzyme IIA component</fullName>
    </recommendedName>
    <alternativeName>
        <fullName evidence="10">EIIA</fullName>
    </alternativeName>
    <alternativeName>
        <fullName evidence="11">EIII</fullName>
    </alternativeName>
    <alternativeName>
        <fullName evidence="9">PTS system mannitol-specific EIIA component</fullName>
    </alternativeName>
</protein>
<keyword evidence="5" id="KW-0762">Sugar transport</keyword>
<evidence type="ECO:0000256" key="9">
    <source>
        <dbReference type="ARBA" id="ARBA00029908"/>
    </source>
</evidence>
<dbReference type="GO" id="GO:0016301">
    <property type="term" value="F:kinase activity"/>
    <property type="evidence" value="ECO:0007669"/>
    <property type="project" value="UniProtKB-KW"/>
</dbReference>
<evidence type="ECO:0000256" key="5">
    <source>
        <dbReference type="ARBA" id="ARBA00022597"/>
    </source>
</evidence>
<proteinExistence type="predicted"/>
<evidence type="ECO:0000256" key="7">
    <source>
        <dbReference type="ARBA" id="ARBA00022683"/>
    </source>
</evidence>
<organism evidence="13 14">
    <name type="scientific">Paenibacillus lentus</name>
    <dbReference type="NCBI Taxonomy" id="1338368"/>
    <lineage>
        <taxon>Bacteria</taxon>
        <taxon>Bacillati</taxon>
        <taxon>Bacillota</taxon>
        <taxon>Bacilli</taxon>
        <taxon>Bacillales</taxon>
        <taxon>Paenibacillaceae</taxon>
        <taxon>Paenibacillus</taxon>
    </lineage>
</organism>
<evidence type="ECO:0000256" key="10">
    <source>
        <dbReference type="ARBA" id="ARBA00030956"/>
    </source>
</evidence>
<dbReference type="GO" id="GO:0009401">
    <property type="term" value="P:phosphoenolpyruvate-dependent sugar phosphotransferase system"/>
    <property type="evidence" value="ECO:0007669"/>
    <property type="project" value="UniProtKB-KW"/>
</dbReference>
<evidence type="ECO:0000256" key="4">
    <source>
        <dbReference type="ARBA" id="ARBA00022553"/>
    </source>
</evidence>
<dbReference type="InterPro" id="IPR050893">
    <property type="entry name" value="Sugar_PTS"/>
</dbReference>
<dbReference type="Proteomes" id="UP000273145">
    <property type="component" value="Chromosome"/>
</dbReference>
<keyword evidence="7" id="KW-0598">Phosphotransferase system</keyword>
<dbReference type="InterPro" id="IPR002178">
    <property type="entry name" value="PTS_EIIA_type-2_dom"/>
</dbReference>
<keyword evidence="8" id="KW-0418">Kinase</keyword>
<evidence type="ECO:0000313" key="14">
    <source>
        <dbReference type="Proteomes" id="UP000273145"/>
    </source>
</evidence>
<evidence type="ECO:0000256" key="1">
    <source>
        <dbReference type="ARBA" id="ARBA00002434"/>
    </source>
</evidence>
<evidence type="ECO:0000256" key="8">
    <source>
        <dbReference type="ARBA" id="ARBA00022777"/>
    </source>
</evidence>
<keyword evidence="6" id="KW-0808">Transferase</keyword>
<dbReference type="EMBL" id="CP034248">
    <property type="protein sequence ID" value="AZK47611.1"/>
    <property type="molecule type" value="Genomic_DNA"/>
</dbReference>
<keyword evidence="14" id="KW-1185">Reference proteome</keyword>
<dbReference type="RefSeq" id="WP_125083634.1">
    <property type="nucleotide sequence ID" value="NZ_CP034248.1"/>
</dbReference>
<dbReference type="PROSITE" id="PS51094">
    <property type="entry name" value="PTS_EIIA_TYPE_2"/>
    <property type="match status" value="1"/>
</dbReference>
<keyword evidence="4" id="KW-0597">Phosphoprotein</keyword>
<dbReference type="GO" id="GO:0005886">
    <property type="term" value="C:plasma membrane"/>
    <property type="evidence" value="ECO:0007669"/>
    <property type="project" value="TreeGrafter"/>
</dbReference>
<evidence type="ECO:0000259" key="12">
    <source>
        <dbReference type="PROSITE" id="PS51094"/>
    </source>
</evidence>
<accession>A0A3S8RX10</accession>
<dbReference type="InterPro" id="IPR016152">
    <property type="entry name" value="PTrfase/Anion_transptr"/>
</dbReference>
<evidence type="ECO:0000256" key="11">
    <source>
        <dbReference type="ARBA" id="ARBA00030962"/>
    </source>
</evidence>
<feature type="domain" description="PTS EIIA type-2" evidence="12">
    <location>
        <begin position="2"/>
        <end position="142"/>
    </location>
</feature>
<gene>
    <name evidence="13" type="ORF">EIM92_16850</name>
</gene>
<dbReference type="Pfam" id="PF00359">
    <property type="entry name" value="PTS_EIIA_2"/>
    <property type="match status" value="1"/>
</dbReference>
<dbReference type="GO" id="GO:0090563">
    <property type="term" value="F:protein-phosphocysteine-sugar phosphotransferase activity"/>
    <property type="evidence" value="ECO:0007669"/>
    <property type="project" value="TreeGrafter"/>
</dbReference>
<comment type="function">
    <text evidence="1">The phosphoenolpyruvate-dependent sugar phosphotransferase system (sugar PTS), a major carbohydrate active transport system, catalyzes the phosphorylation of incoming sugar substrates concomitantly with their translocation across the cell membrane. The enzyme II CmtAB PTS system is involved in D-mannitol transport.</text>
</comment>
<dbReference type="SUPFAM" id="SSF55804">
    <property type="entry name" value="Phoshotransferase/anion transport protein"/>
    <property type="match status" value="1"/>
</dbReference>
<dbReference type="AlphaFoldDB" id="A0A3S8RX10"/>
<dbReference type="PANTHER" id="PTHR30181">
    <property type="entry name" value="MANNITOL PERMEASE IIC COMPONENT"/>
    <property type="match status" value="1"/>
</dbReference>
<dbReference type="Gene3D" id="3.40.930.10">
    <property type="entry name" value="Mannitol-specific EII, Chain A"/>
    <property type="match status" value="1"/>
</dbReference>
<dbReference type="OrthoDB" id="1640042at2"/>